<organism evidence="2 3">
    <name type="scientific">Cylicocyclus nassatus</name>
    <name type="common">Nematode worm</name>
    <dbReference type="NCBI Taxonomy" id="53992"/>
    <lineage>
        <taxon>Eukaryota</taxon>
        <taxon>Metazoa</taxon>
        <taxon>Ecdysozoa</taxon>
        <taxon>Nematoda</taxon>
        <taxon>Chromadorea</taxon>
        <taxon>Rhabditida</taxon>
        <taxon>Rhabditina</taxon>
        <taxon>Rhabditomorpha</taxon>
        <taxon>Strongyloidea</taxon>
        <taxon>Strongylidae</taxon>
        <taxon>Cylicocyclus</taxon>
    </lineage>
</organism>
<gene>
    <name evidence="2" type="ORF">CYNAS_LOCUS8852</name>
</gene>
<sequence>MTFSIKCSKKHDKKKDLKSAASSRSSSRSKSSAQTPKKPKYAGVLPTQLRAIMEAEKMAKNQKGYDNFDIDVEDLEKSEKKK</sequence>
<keyword evidence="3" id="KW-1185">Reference proteome</keyword>
<evidence type="ECO:0000313" key="2">
    <source>
        <dbReference type="EMBL" id="CAJ0596869.1"/>
    </source>
</evidence>
<comment type="caution">
    <text evidence="2">The sequence shown here is derived from an EMBL/GenBank/DDBJ whole genome shotgun (WGS) entry which is preliminary data.</text>
</comment>
<proteinExistence type="predicted"/>
<evidence type="ECO:0000256" key="1">
    <source>
        <dbReference type="SAM" id="MobiDB-lite"/>
    </source>
</evidence>
<protein>
    <submittedName>
        <fullName evidence="2">Uncharacterized protein</fullName>
    </submittedName>
</protein>
<reference evidence="2" key="1">
    <citation type="submission" date="2023-07" db="EMBL/GenBank/DDBJ databases">
        <authorList>
            <consortium name="CYATHOMIX"/>
        </authorList>
    </citation>
    <scope>NUCLEOTIDE SEQUENCE</scope>
    <source>
        <strain evidence="2">N/A</strain>
    </source>
</reference>
<feature type="region of interest" description="Disordered" evidence="1">
    <location>
        <begin position="1"/>
        <end position="44"/>
    </location>
</feature>
<evidence type="ECO:0000313" key="3">
    <source>
        <dbReference type="Proteomes" id="UP001176961"/>
    </source>
</evidence>
<name>A0AA36M318_CYLNA</name>
<accession>A0AA36M318</accession>
<feature type="compositionally biased region" description="Low complexity" evidence="1">
    <location>
        <begin position="19"/>
        <end position="32"/>
    </location>
</feature>
<dbReference type="EMBL" id="CATQJL010000223">
    <property type="protein sequence ID" value="CAJ0596869.1"/>
    <property type="molecule type" value="Genomic_DNA"/>
</dbReference>
<dbReference type="Proteomes" id="UP001176961">
    <property type="component" value="Unassembled WGS sequence"/>
</dbReference>
<dbReference type="AlphaFoldDB" id="A0AA36M318"/>